<dbReference type="EMBL" id="CP090032">
    <property type="protein sequence ID" value="UPK92307.1"/>
    <property type="molecule type" value="Genomic_DNA"/>
</dbReference>
<gene>
    <name evidence="1" type="ORF">LCI18_003242</name>
</gene>
<name>A0ACD3YTK1_FUSSC</name>
<organism evidence="1 2">
    <name type="scientific">Fusarium solani subsp. cucurbitae</name>
    <name type="common">Neocosmosporum cucurbitae</name>
    <dbReference type="NCBI Taxonomy" id="2747967"/>
    <lineage>
        <taxon>Eukaryota</taxon>
        <taxon>Fungi</taxon>
        <taxon>Dikarya</taxon>
        <taxon>Ascomycota</taxon>
        <taxon>Pezizomycotina</taxon>
        <taxon>Sordariomycetes</taxon>
        <taxon>Hypocreomycetidae</taxon>
        <taxon>Hypocreales</taxon>
        <taxon>Nectriaceae</taxon>
        <taxon>Fusarium</taxon>
        <taxon>Fusarium solani species complex</taxon>
    </lineage>
</organism>
<sequence length="582" mass="64080">MASRQALRQACRLCRRRKVKCDGLTTCRNCDIAKAICQYSPPKKRGPKPVKWQNAHPQVPPRPASAATDSPGGTESPALPAETNAPSYPASDSPLSSIVTANPLVETPETQTESAARVHLGLLAGLLAATPSQTAASIANNCILLYTRYVFGSTPVCHEATVRATVHRFFISLSDGDGPADDYDRVLRCFAADTERERIEVLRSITLLTALCAAVTYVVPESLLPSKYLTAPLFLRAARDTLRIYEDYDLEHPNSSSLSIRLFLSSAIQTASGTHGVAFHVLSEAGLIAMRMGLYHESALEGRDALEETLLRNAFWQLYVCDKTALVMKVRPVTIHETLFEGGLTVKARSSSPVPLFDPGGESNDAGLEDRLTEGFHVICRLWSMAARVIQGMECLSRRASDVFNDMVASRESVTQLSEAYFEMITLTNNLPVLFRSPAESSPDMNQDTDKYLFQVLQRQRTSYLITLHIIKVLVLHSAIQCKTTEVIGLSADPLTLAMRQIEQAQDFLNALESVPFLHLQAEGEHCVEKIRRVGSLLLELAHNTESHVVKSQANQCAMHLIDMLVRLDSKASDVLGQEMDF</sequence>
<evidence type="ECO:0000313" key="2">
    <source>
        <dbReference type="Proteomes" id="UP000830768"/>
    </source>
</evidence>
<keyword evidence="2" id="KW-1185">Reference proteome</keyword>
<dbReference type="Proteomes" id="UP000830768">
    <property type="component" value="Chromosome 3"/>
</dbReference>
<protein>
    <submittedName>
        <fullName evidence="1">Uncharacterized protein</fullName>
    </submittedName>
</protein>
<proteinExistence type="predicted"/>
<reference evidence="1" key="1">
    <citation type="submission" date="2021-11" db="EMBL/GenBank/DDBJ databases">
        <title>Fusarium solani-melongenae Genome sequencing and assembly.</title>
        <authorList>
            <person name="Xie S."/>
            <person name="Huang L."/>
            <person name="Zhang X."/>
        </authorList>
    </citation>
    <scope>NUCLEOTIDE SEQUENCE</scope>
    <source>
        <strain evidence="1">CRI 24-3</strain>
    </source>
</reference>
<evidence type="ECO:0000313" key="1">
    <source>
        <dbReference type="EMBL" id="UPK92307.1"/>
    </source>
</evidence>
<accession>A0ACD3YTK1</accession>